<dbReference type="InterPro" id="IPR011008">
    <property type="entry name" value="Dimeric_a/b-barrel"/>
</dbReference>
<dbReference type="InParanoid" id="D2VLB6"/>
<dbReference type="AlphaFoldDB" id="D2VLB6"/>
<dbReference type="SUPFAM" id="SSF54909">
    <property type="entry name" value="Dimeric alpha+beta barrel"/>
    <property type="match status" value="1"/>
</dbReference>
<feature type="domain" description="ABM" evidence="1">
    <location>
        <begin position="18"/>
        <end position="83"/>
    </location>
</feature>
<dbReference type="KEGG" id="ngr:NAEGRDRAFT_69722"/>
<dbReference type="EMBL" id="GG738880">
    <property type="protein sequence ID" value="EFC42359.1"/>
    <property type="molecule type" value="Genomic_DNA"/>
</dbReference>
<dbReference type="VEuPathDB" id="AmoebaDB:NAEGRDRAFT_69722"/>
<gene>
    <name evidence="2" type="ORF">NAEGRDRAFT_69722</name>
</gene>
<proteinExistence type="predicted"/>
<dbReference type="Pfam" id="PF03992">
    <property type="entry name" value="ABM"/>
    <property type="match status" value="1"/>
</dbReference>
<dbReference type="Gene3D" id="3.30.70.100">
    <property type="match status" value="1"/>
</dbReference>
<dbReference type="Proteomes" id="UP000006671">
    <property type="component" value="Unassembled WGS sequence"/>
</dbReference>
<reference evidence="2 3" key="1">
    <citation type="journal article" date="2010" name="Cell">
        <title>The genome of Naegleria gruberi illuminates early eukaryotic versatility.</title>
        <authorList>
            <person name="Fritz-Laylin L.K."/>
            <person name="Prochnik S.E."/>
            <person name="Ginger M.L."/>
            <person name="Dacks J.B."/>
            <person name="Carpenter M.L."/>
            <person name="Field M.C."/>
            <person name="Kuo A."/>
            <person name="Paredez A."/>
            <person name="Chapman J."/>
            <person name="Pham J."/>
            <person name="Shu S."/>
            <person name="Neupane R."/>
            <person name="Cipriano M."/>
            <person name="Mancuso J."/>
            <person name="Tu H."/>
            <person name="Salamov A."/>
            <person name="Lindquist E."/>
            <person name="Shapiro H."/>
            <person name="Lucas S."/>
            <person name="Grigoriev I.V."/>
            <person name="Cande W.Z."/>
            <person name="Fulton C."/>
            <person name="Rokhsar D.S."/>
            <person name="Dawson S.C."/>
        </authorList>
    </citation>
    <scope>NUCLEOTIDE SEQUENCE [LARGE SCALE GENOMIC DNA]</scope>
    <source>
        <strain evidence="2 3">NEG-M</strain>
    </source>
</reference>
<dbReference type="OrthoDB" id="10402483at2759"/>
<evidence type="ECO:0000313" key="2">
    <source>
        <dbReference type="EMBL" id="EFC42359.1"/>
    </source>
</evidence>
<protein>
    <submittedName>
        <fullName evidence="2">Predicted protein</fullName>
    </submittedName>
</protein>
<dbReference type="GeneID" id="8851922"/>
<name>D2VLB6_NAEGR</name>
<accession>D2VLB6</accession>
<dbReference type="InterPro" id="IPR007138">
    <property type="entry name" value="ABM_dom"/>
</dbReference>
<evidence type="ECO:0000259" key="1">
    <source>
        <dbReference type="Pfam" id="PF03992"/>
    </source>
</evidence>
<evidence type="ECO:0000313" key="3">
    <source>
        <dbReference type="Proteomes" id="UP000006671"/>
    </source>
</evidence>
<dbReference type="RefSeq" id="XP_002675103.1">
    <property type="nucleotide sequence ID" value="XM_002675057.1"/>
</dbReference>
<dbReference type="OMA" id="NVAQWET"/>
<sequence length="116" mass="13899">MFFNNPNCPLKSMKTKHVILMNPFHIDSKDEKEFELAWVECAQFLKKQDGYIHTSLHKALDMEKSQYQYINYAHWESPEKFQKAMTEMRNISDCVKKMAQIPHQNFPSLYKVHIEM</sequence>
<keyword evidence="3" id="KW-1185">Reference proteome</keyword>
<organism evidence="3">
    <name type="scientific">Naegleria gruberi</name>
    <name type="common">Amoeba</name>
    <dbReference type="NCBI Taxonomy" id="5762"/>
    <lineage>
        <taxon>Eukaryota</taxon>
        <taxon>Discoba</taxon>
        <taxon>Heterolobosea</taxon>
        <taxon>Tetramitia</taxon>
        <taxon>Eutetramitia</taxon>
        <taxon>Vahlkampfiidae</taxon>
        <taxon>Naegleria</taxon>
    </lineage>
</organism>